<dbReference type="EMBL" id="JAHRIQ010047487">
    <property type="protein sequence ID" value="MEQ2236538.1"/>
    <property type="molecule type" value="Genomic_DNA"/>
</dbReference>
<dbReference type="InterPro" id="IPR035979">
    <property type="entry name" value="RBD_domain_sf"/>
</dbReference>
<organism evidence="3 4">
    <name type="scientific">Ilyodon furcidens</name>
    <name type="common">goldbreast splitfin</name>
    <dbReference type="NCBI Taxonomy" id="33524"/>
    <lineage>
        <taxon>Eukaryota</taxon>
        <taxon>Metazoa</taxon>
        <taxon>Chordata</taxon>
        <taxon>Craniata</taxon>
        <taxon>Vertebrata</taxon>
        <taxon>Euteleostomi</taxon>
        <taxon>Actinopterygii</taxon>
        <taxon>Neopterygii</taxon>
        <taxon>Teleostei</taxon>
        <taxon>Neoteleostei</taxon>
        <taxon>Acanthomorphata</taxon>
        <taxon>Ovalentaria</taxon>
        <taxon>Atherinomorphae</taxon>
        <taxon>Cyprinodontiformes</taxon>
        <taxon>Goodeidae</taxon>
        <taxon>Ilyodon</taxon>
    </lineage>
</organism>
<dbReference type="InterPro" id="IPR038876">
    <property type="entry name" value="ENOX"/>
</dbReference>
<dbReference type="Gene3D" id="3.30.70.330">
    <property type="match status" value="1"/>
</dbReference>
<name>A0ABV0TUE2_9TELE</name>
<dbReference type="Pfam" id="PF00076">
    <property type="entry name" value="RRM_1"/>
    <property type="match status" value="1"/>
</dbReference>
<dbReference type="Proteomes" id="UP001482620">
    <property type="component" value="Unassembled WGS sequence"/>
</dbReference>
<dbReference type="PANTHER" id="PTHR16001:SF6">
    <property type="entry name" value="ECTO-NOX DISULFIDE-THIOL EXCHANGER 1"/>
    <property type="match status" value="1"/>
</dbReference>
<dbReference type="PANTHER" id="PTHR16001">
    <property type="entry name" value="ECTO-NOX DISULFIDE-THIOL EXCHANGER"/>
    <property type="match status" value="1"/>
</dbReference>
<proteinExistence type="predicted"/>
<comment type="caution">
    <text evidence="3">The sequence shown here is derived from an EMBL/GenBank/DDBJ whole genome shotgun (WGS) entry which is preliminary data.</text>
</comment>
<accession>A0ABV0TUE2</accession>
<feature type="domain" description="RRM" evidence="2">
    <location>
        <begin position="106"/>
        <end position="164"/>
    </location>
</feature>
<reference evidence="3 4" key="1">
    <citation type="submission" date="2021-06" db="EMBL/GenBank/DDBJ databases">
        <authorList>
            <person name="Palmer J.M."/>
        </authorList>
    </citation>
    <scope>NUCLEOTIDE SEQUENCE [LARGE SCALE GENOMIC DNA]</scope>
    <source>
        <strain evidence="4">if_2019</strain>
        <tissue evidence="3">Muscle</tissue>
    </source>
</reference>
<evidence type="ECO:0000313" key="4">
    <source>
        <dbReference type="Proteomes" id="UP001482620"/>
    </source>
</evidence>
<dbReference type="InterPro" id="IPR012677">
    <property type="entry name" value="Nucleotide-bd_a/b_plait_sf"/>
</dbReference>
<sequence length="164" mass="18478">MCSDMTFCNKILFELNWTILCKLKKWLCMKISVPFDSLCIPRFDPGLGIIAPINPMMAGISLVPPPPVPPDVPVIKEIIHCKSCTLFPQNPNLPPPSTRERPPGCRTVFVGGLPENATEDIIREVFDQCGEITAIRKSKKNFCHIRYTEEFMIDKAIYLSGEQI</sequence>
<evidence type="ECO:0000256" key="1">
    <source>
        <dbReference type="PROSITE-ProRule" id="PRU00176"/>
    </source>
</evidence>
<protein>
    <submittedName>
        <fullName evidence="3">Ecto-NOX disulfide-thiol exchanger 1</fullName>
    </submittedName>
</protein>
<dbReference type="SUPFAM" id="SSF54928">
    <property type="entry name" value="RNA-binding domain, RBD"/>
    <property type="match status" value="1"/>
</dbReference>
<evidence type="ECO:0000313" key="3">
    <source>
        <dbReference type="EMBL" id="MEQ2236538.1"/>
    </source>
</evidence>
<gene>
    <name evidence="3" type="primary">ENOX1_3</name>
    <name evidence="3" type="ORF">ILYODFUR_013868</name>
</gene>
<dbReference type="PROSITE" id="PS50102">
    <property type="entry name" value="RRM"/>
    <property type="match status" value="1"/>
</dbReference>
<evidence type="ECO:0000259" key="2">
    <source>
        <dbReference type="PROSITE" id="PS50102"/>
    </source>
</evidence>
<keyword evidence="4" id="KW-1185">Reference proteome</keyword>
<dbReference type="InterPro" id="IPR000504">
    <property type="entry name" value="RRM_dom"/>
</dbReference>
<keyword evidence="1" id="KW-0694">RNA-binding</keyword>